<dbReference type="InterPro" id="IPR000335">
    <property type="entry name" value="Bleomycin-R"/>
</dbReference>
<evidence type="ECO:0000313" key="5">
    <source>
        <dbReference type="EMBL" id="UUY05631.1"/>
    </source>
</evidence>
<name>A0ABY5PLW0_9ACTN</name>
<protein>
    <recommendedName>
        <fullName evidence="2">Bleomycin resistance protein</fullName>
    </recommendedName>
</protein>
<keyword evidence="3" id="KW-0046">Antibiotic resistance</keyword>
<dbReference type="Proteomes" id="UP001058860">
    <property type="component" value="Chromosome"/>
</dbReference>
<comment type="similarity">
    <text evidence="1">Belongs to the bleomycin resistance protein family.</text>
</comment>
<keyword evidence="6" id="KW-1185">Reference proteome</keyword>
<evidence type="ECO:0000313" key="6">
    <source>
        <dbReference type="Proteomes" id="UP001058860"/>
    </source>
</evidence>
<gene>
    <name evidence="5" type="ORF">LRS13_08965</name>
</gene>
<evidence type="ECO:0000256" key="1">
    <source>
        <dbReference type="ARBA" id="ARBA00011051"/>
    </source>
</evidence>
<dbReference type="Pfam" id="PF00903">
    <property type="entry name" value="Glyoxalase"/>
    <property type="match status" value="1"/>
</dbReference>
<feature type="domain" description="VOC" evidence="4">
    <location>
        <begin position="2"/>
        <end position="133"/>
    </location>
</feature>
<dbReference type="InterPro" id="IPR004360">
    <property type="entry name" value="Glyas_Fos-R_dOase_dom"/>
</dbReference>
<sequence>MRPRLVPELICTDLKRSCAFYCDVAGFAVRYAREEERFVLLEREGAQLMLEEPASASRLLPAGATLEPPYGRGMHLEIDVDDVGALHDATVRAGLEPLLPLEDRWYERADDAVLVRQFAVQDPDGYVLRFTEELEARRG</sequence>
<organism evidence="5 6">
    <name type="scientific">Svornostia abyssi</name>
    <dbReference type="NCBI Taxonomy" id="2898438"/>
    <lineage>
        <taxon>Bacteria</taxon>
        <taxon>Bacillati</taxon>
        <taxon>Actinomycetota</taxon>
        <taxon>Thermoleophilia</taxon>
        <taxon>Solirubrobacterales</taxon>
        <taxon>Baekduiaceae</taxon>
        <taxon>Svornostia</taxon>
    </lineage>
</organism>
<dbReference type="RefSeq" id="WP_353866075.1">
    <property type="nucleotide sequence ID" value="NZ_CP088295.1"/>
</dbReference>
<proteinExistence type="inferred from homology"/>
<evidence type="ECO:0000256" key="2">
    <source>
        <dbReference type="ARBA" id="ARBA00021572"/>
    </source>
</evidence>
<evidence type="ECO:0000256" key="3">
    <source>
        <dbReference type="ARBA" id="ARBA00023251"/>
    </source>
</evidence>
<dbReference type="SUPFAM" id="SSF54593">
    <property type="entry name" value="Glyoxalase/Bleomycin resistance protein/Dihydroxybiphenyl dioxygenase"/>
    <property type="match status" value="1"/>
</dbReference>
<dbReference type="InterPro" id="IPR037523">
    <property type="entry name" value="VOC_core"/>
</dbReference>
<dbReference type="InterPro" id="IPR029068">
    <property type="entry name" value="Glyas_Bleomycin-R_OHBP_Dase"/>
</dbReference>
<dbReference type="EMBL" id="CP088295">
    <property type="protein sequence ID" value="UUY05631.1"/>
    <property type="molecule type" value="Genomic_DNA"/>
</dbReference>
<accession>A0ABY5PLW0</accession>
<evidence type="ECO:0000259" key="4">
    <source>
        <dbReference type="PROSITE" id="PS51819"/>
    </source>
</evidence>
<dbReference type="CDD" id="cd08349">
    <property type="entry name" value="BLMA_like"/>
    <property type="match status" value="1"/>
</dbReference>
<dbReference type="PROSITE" id="PS51819">
    <property type="entry name" value="VOC"/>
    <property type="match status" value="1"/>
</dbReference>
<dbReference type="Gene3D" id="3.10.180.10">
    <property type="entry name" value="2,3-Dihydroxybiphenyl 1,2-Dioxygenase, domain 1"/>
    <property type="match status" value="1"/>
</dbReference>
<reference evidence="6" key="1">
    <citation type="submission" date="2021-11" db="EMBL/GenBank/DDBJ databases">
        <title>Cultivation dependent microbiological survey of springs from the worlds oldest radium mine currently devoted to the extraction of radon-saturated water.</title>
        <authorList>
            <person name="Kapinusova G."/>
            <person name="Smrhova T."/>
            <person name="Strejcek M."/>
            <person name="Suman J."/>
            <person name="Jani K."/>
            <person name="Pajer P."/>
            <person name="Uhlik O."/>
        </authorList>
    </citation>
    <scope>NUCLEOTIDE SEQUENCE [LARGE SCALE GENOMIC DNA]</scope>
    <source>
        <strain evidence="6">J379</strain>
    </source>
</reference>